<gene>
    <name evidence="3" type="ORF">AaE_004101</name>
</gene>
<keyword evidence="1" id="KW-0175">Coiled coil</keyword>
<feature type="region of interest" description="Disordered" evidence="2">
    <location>
        <begin position="178"/>
        <end position="205"/>
    </location>
</feature>
<dbReference type="Proteomes" id="UP000469452">
    <property type="component" value="Unassembled WGS sequence"/>
</dbReference>
<dbReference type="AlphaFoldDB" id="A0A6A5AK66"/>
<name>A0A6A5AK66_APHAT</name>
<comment type="caution">
    <text evidence="3">The sequence shown here is derived from an EMBL/GenBank/DDBJ whole genome shotgun (WGS) entry which is preliminary data.</text>
</comment>
<proteinExistence type="predicted"/>
<dbReference type="EMBL" id="VJMI01009787">
    <property type="protein sequence ID" value="KAF0757961.1"/>
    <property type="molecule type" value="Genomic_DNA"/>
</dbReference>
<organism evidence="3 4">
    <name type="scientific">Aphanomyces astaci</name>
    <name type="common">Crayfish plague agent</name>
    <dbReference type="NCBI Taxonomy" id="112090"/>
    <lineage>
        <taxon>Eukaryota</taxon>
        <taxon>Sar</taxon>
        <taxon>Stramenopiles</taxon>
        <taxon>Oomycota</taxon>
        <taxon>Saprolegniomycetes</taxon>
        <taxon>Saprolegniales</taxon>
        <taxon>Verrucalvaceae</taxon>
        <taxon>Aphanomyces</taxon>
    </lineage>
</organism>
<protein>
    <submittedName>
        <fullName evidence="3">Uncharacterized protein</fullName>
    </submittedName>
</protein>
<reference evidence="3 4" key="1">
    <citation type="submission" date="2019-06" db="EMBL/GenBank/DDBJ databases">
        <title>Genomics analysis of Aphanomyces spp. identifies a new class of oomycete effector associated with host adaptation.</title>
        <authorList>
            <person name="Gaulin E."/>
        </authorList>
    </citation>
    <scope>NUCLEOTIDE SEQUENCE [LARGE SCALE GENOMIC DNA]</scope>
    <source>
        <strain evidence="3 4">E</strain>
    </source>
</reference>
<evidence type="ECO:0000313" key="3">
    <source>
        <dbReference type="EMBL" id="KAF0757961.1"/>
    </source>
</evidence>
<evidence type="ECO:0000313" key="4">
    <source>
        <dbReference type="Proteomes" id="UP000469452"/>
    </source>
</evidence>
<feature type="compositionally biased region" description="Basic and acidic residues" evidence="2">
    <location>
        <begin position="179"/>
        <end position="195"/>
    </location>
</feature>
<accession>A0A6A5AK66</accession>
<feature type="coiled-coil region" evidence="1">
    <location>
        <begin position="8"/>
        <end position="35"/>
    </location>
</feature>
<evidence type="ECO:0000256" key="1">
    <source>
        <dbReference type="SAM" id="Coils"/>
    </source>
</evidence>
<evidence type="ECO:0000256" key="2">
    <source>
        <dbReference type="SAM" id="MobiDB-lite"/>
    </source>
</evidence>
<sequence length="220" mass="24946">MRGDDDNVVDWRDKYERLRDAHVDLKKKHGDLQDELKQQGTRIRSSLSLEVVDGKSEHGIVYSSVAQRQPVAHIEMPRVGTAPCSGMSTMQILRRSPHRAAHDKLVNPSSNMLELLLYLPPSWTQLPKSIHKSHRSLIMPTYIPTLAALISALNAQLREMDVDLTRLTSENEMLLRVQHQQEHHHDIPRASHDEAQSSPRSRVASAHVTLLEVRNASPVH</sequence>